<evidence type="ECO:0000313" key="1">
    <source>
        <dbReference type="EMBL" id="SVE33342.1"/>
    </source>
</evidence>
<dbReference type="AlphaFoldDB" id="A0A383CMC5"/>
<sequence>MIDTSANLDRPISLKYPLYSAILPGLGEYKLYKETSISNHKIRAFFFFGIEALSWGVNLRYRKQHNNQKDLYKKFANNNWDFANWISSYDDFYGT</sequence>
<dbReference type="EMBL" id="UINC01210049">
    <property type="protein sequence ID" value="SVE33342.1"/>
    <property type="molecule type" value="Genomic_DNA"/>
</dbReference>
<feature type="non-terminal residue" evidence="1">
    <location>
        <position position="95"/>
    </location>
</feature>
<reference evidence="1" key="1">
    <citation type="submission" date="2018-05" db="EMBL/GenBank/DDBJ databases">
        <authorList>
            <person name="Lanie J.A."/>
            <person name="Ng W.-L."/>
            <person name="Kazmierczak K.M."/>
            <person name="Andrzejewski T.M."/>
            <person name="Davidsen T.M."/>
            <person name="Wayne K.J."/>
            <person name="Tettelin H."/>
            <person name="Glass J.I."/>
            <person name="Rusch D."/>
            <person name="Podicherti R."/>
            <person name="Tsui H.-C.T."/>
            <person name="Winkler M.E."/>
        </authorList>
    </citation>
    <scope>NUCLEOTIDE SEQUENCE</scope>
</reference>
<protein>
    <recommendedName>
        <fullName evidence="2">DUF5683 domain-containing protein</fullName>
    </recommendedName>
</protein>
<gene>
    <name evidence="1" type="ORF">METZ01_LOCUS486196</name>
</gene>
<accession>A0A383CMC5</accession>
<organism evidence="1">
    <name type="scientific">marine metagenome</name>
    <dbReference type="NCBI Taxonomy" id="408172"/>
    <lineage>
        <taxon>unclassified sequences</taxon>
        <taxon>metagenomes</taxon>
        <taxon>ecological metagenomes</taxon>
    </lineage>
</organism>
<evidence type="ECO:0008006" key="2">
    <source>
        <dbReference type="Google" id="ProtNLM"/>
    </source>
</evidence>
<name>A0A383CMC5_9ZZZZ</name>
<proteinExistence type="predicted"/>